<proteinExistence type="predicted"/>
<accession>A0A836CAP5</accession>
<dbReference type="Proteomes" id="UP000664859">
    <property type="component" value="Unassembled WGS sequence"/>
</dbReference>
<comment type="caution">
    <text evidence="1">The sequence shown here is derived from an EMBL/GenBank/DDBJ whole genome shotgun (WGS) entry which is preliminary data.</text>
</comment>
<reference evidence="1" key="1">
    <citation type="submission" date="2021-02" db="EMBL/GenBank/DDBJ databases">
        <title>First Annotated Genome of the Yellow-green Alga Tribonema minus.</title>
        <authorList>
            <person name="Mahan K.M."/>
        </authorList>
    </citation>
    <scope>NUCLEOTIDE SEQUENCE</scope>
    <source>
        <strain evidence="1">UTEX B ZZ1240</strain>
    </source>
</reference>
<dbReference type="AlphaFoldDB" id="A0A836CAP5"/>
<organism evidence="1 2">
    <name type="scientific">Tribonema minus</name>
    <dbReference type="NCBI Taxonomy" id="303371"/>
    <lineage>
        <taxon>Eukaryota</taxon>
        <taxon>Sar</taxon>
        <taxon>Stramenopiles</taxon>
        <taxon>Ochrophyta</taxon>
        <taxon>PX clade</taxon>
        <taxon>Xanthophyceae</taxon>
        <taxon>Tribonematales</taxon>
        <taxon>Tribonemataceae</taxon>
        <taxon>Tribonema</taxon>
    </lineage>
</organism>
<keyword evidence="2" id="KW-1185">Reference proteome</keyword>
<dbReference type="OrthoDB" id="411029at2759"/>
<evidence type="ECO:0000313" key="2">
    <source>
        <dbReference type="Proteomes" id="UP000664859"/>
    </source>
</evidence>
<sequence length="329" mass="38034">MQLQSGDQRKHCELKFVRYEPSRWEDTWREHVSEWSSDELELCRRMVNDIDKVRLWETGAEHSQKGCGLLDPALSHSPHVFSRFVYEDTCTGQTVETYIEPLAGLTRHPRALCMDRFPRRSKNINRGYIVLGQSADACGPCHARARSALRNVPSAAPRRLLVFDLGASLYSSGPGGNSQKWFVESYARHGLPVSEYYAWEAAPLDSAKVWAQIPEWLKPTYHWHNVPADPAPESENNPWDVLRAVAAPEDYVVVKLDIDNTEVEERFMAEMRGDARLRALVDEMFFEHHVNVPIMWRYWGTQGERVYLNDTYAMVQELRSEGIRFHSWP</sequence>
<gene>
    <name evidence="1" type="ORF">JKP88DRAFT_168563</name>
</gene>
<protein>
    <submittedName>
        <fullName evidence="1">Uncharacterized protein</fullName>
    </submittedName>
</protein>
<name>A0A836CAP5_9STRA</name>
<evidence type="ECO:0000313" key="1">
    <source>
        <dbReference type="EMBL" id="KAG5178779.1"/>
    </source>
</evidence>
<dbReference type="EMBL" id="JAFCMP010000512">
    <property type="protein sequence ID" value="KAG5178779.1"/>
    <property type="molecule type" value="Genomic_DNA"/>
</dbReference>